<comment type="similarity">
    <text evidence="1">Belongs to the iron-containing alcohol dehydrogenase family.</text>
</comment>
<evidence type="ECO:0000313" key="7">
    <source>
        <dbReference type="Proteomes" id="UP000503011"/>
    </source>
</evidence>
<dbReference type="SUPFAM" id="SSF56796">
    <property type="entry name" value="Dehydroquinate synthase-like"/>
    <property type="match status" value="1"/>
</dbReference>
<dbReference type="Gene3D" id="1.20.1090.10">
    <property type="entry name" value="Dehydroquinate synthase-like - alpha domain"/>
    <property type="match status" value="1"/>
</dbReference>
<sequence>MFEQTHPRTRVVAGEGAHRRLPELLADLGAGTVFVVCGRTVGAGPQLAALREVLGDAIVGVFDGIRPQAGLNHLDEAAAAIRDSGARAVLSLGGGAAIDTAKYLILLLTVNGPLDDFQVPKGRGREGRPARALTATSYPHVAVPTTTGSSSEVMPWAGVRDERRGEKVLFRDPLLVPDVAVLDPLLVVPTSAALTASSGVTALARAVEATYSRDRQPVADGYALQALHLLATGLPRSIEAPGDLAARLDAQVGALLSGIAADNAMVSLTHAIGHAVGGRYALQHGVAHRIFLPPVAGRLLPAAGSTVERVAAALGADGRDGAAVTAALHAMLAPLPVPTRLRDVDVDRADLPAVAKATAAEPMMAYVPREVPVEEIEELLESCW</sequence>
<dbReference type="Proteomes" id="UP000503011">
    <property type="component" value="Chromosome"/>
</dbReference>
<dbReference type="InterPro" id="IPR056798">
    <property type="entry name" value="ADH_Fe_C"/>
</dbReference>
<evidence type="ECO:0000256" key="1">
    <source>
        <dbReference type="ARBA" id="ARBA00007358"/>
    </source>
</evidence>
<accession>A0A6F8YVB6</accession>
<keyword evidence="2" id="KW-0560">Oxidoreductase</keyword>
<evidence type="ECO:0000259" key="5">
    <source>
        <dbReference type="Pfam" id="PF25137"/>
    </source>
</evidence>
<evidence type="ECO:0000259" key="4">
    <source>
        <dbReference type="Pfam" id="PF00465"/>
    </source>
</evidence>
<dbReference type="EMBL" id="AP022871">
    <property type="protein sequence ID" value="BCB90100.1"/>
    <property type="molecule type" value="Genomic_DNA"/>
</dbReference>
<feature type="domain" description="Alcohol dehydrogenase iron-type/glycerol dehydrogenase GldA" evidence="4">
    <location>
        <begin position="9"/>
        <end position="184"/>
    </location>
</feature>
<organism evidence="6 7">
    <name type="scientific">Phytohabitans suffuscus</name>
    <dbReference type="NCBI Taxonomy" id="624315"/>
    <lineage>
        <taxon>Bacteria</taxon>
        <taxon>Bacillati</taxon>
        <taxon>Actinomycetota</taxon>
        <taxon>Actinomycetes</taxon>
        <taxon>Micromonosporales</taxon>
        <taxon>Micromonosporaceae</taxon>
    </lineage>
</organism>
<evidence type="ECO:0000256" key="3">
    <source>
        <dbReference type="ARBA" id="ARBA00023027"/>
    </source>
</evidence>
<dbReference type="AlphaFoldDB" id="A0A6F8YVB6"/>
<name>A0A6F8YVB6_9ACTN</name>
<dbReference type="InterPro" id="IPR018211">
    <property type="entry name" value="ADH_Fe_CS"/>
</dbReference>
<proteinExistence type="inferred from homology"/>
<evidence type="ECO:0000313" key="6">
    <source>
        <dbReference type="EMBL" id="BCB90100.1"/>
    </source>
</evidence>
<dbReference type="InterPro" id="IPR039697">
    <property type="entry name" value="Alcohol_dehydrogenase_Fe"/>
</dbReference>
<dbReference type="InterPro" id="IPR001670">
    <property type="entry name" value="ADH_Fe/GldA"/>
</dbReference>
<keyword evidence="3" id="KW-0520">NAD</keyword>
<dbReference type="KEGG" id="psuu:Psuf_074130"/>
<dbReference type="GO" id="GO:0004022">
    <property type="term" value="F:alcohol dehydrogenase (NAD+) activity"/>
    <property type="evidence" value="ECO:0007669"/>
    <property type="project" value="TreeGrafter"/>
</dbReference>
<dbReference type="GO" id="GO:0046872">
    <property type="term" value="F:metal ion binding"/>
    <property type="evidence" value="ECO:0007669"/>
    <property type="project" value="InterPro"/>
</dbReference>
<dbReference type="PROSITE" id="PS00060">
    <property type="entry name" value="ADH_IRON_2"/>
    <property type="match status" value="1"/>
</dbReference>
<reference evidence="6 7" key="1">
    <citation type="submission" date="2020-03" db="EMBL/GenBank/DDBJ databases">
        <title>Whole genome shotgun sequence of Phytohabitans suffuscus NBRC 105367.</title>
        <authorList>
            <person name="Komaki H."/>
            <person name="Tamura T."/>
        </authorList>
    </citation>
    <scope>NUCLEOTIDE SEQUENCE [LARGE SCALE GENOMIC DNA]</scope>
    <source>
        <strain evidence="6 7">NBRC 105367</strain>
    </source>
</reference>
<feature type="domain" description="Fe-containing alcohol dehydrogenase-like C-terminal" evidence="5">
    <location>
        <begin position="195"/>
        <end position="383"/>
    </location>
</feature>
<dbReference type="RefSeq" id="WP_173162243.1">
    <property type="nucleotide sequence ID" value="NZ_AP022871.1"/>
</dbReference>
<dbReference type="PANTHER" id="PTHR11496:SF102">
    <property type="entry name" value="ALCOHOL DEHYDROGENASE 4"/>
    <property type="match status" value="1"/>
</dbReference>
<dbReference type="Pfam" id="PF25137">
    <property type="entry name" value="ADH_Fe_C"/>
    <property type="match status" value="1"/>
</dbReference>
<keyword evidence="7" id="KW-1185">Reference proteome</keyword>
<gene>
    <name evidence="6" type="ORF">Psuf_074130</name>
</gene>
<dbReference type="PANTHER" id="PTHR11496">
    <property type="entry name" value="ALCOHOL DEHYDROGENASE"/>
    <property type="match status" value="1"/>
</dbReference>
<dbReference type="Pfam" id="PF00465">
    <property type="entry name" value="Fe-ADH"/>
    <property type="match status" value="1"/>
</dbReference>
<dbReference type="Gene3D" id="3.40.50.1970">
    <property type="match status" value="1"/>
</dbReference>
<reference evidence="6 7" key="2">
    <citation type="submission" date="2020-03" db="EMBL/GenBank/DDBJ databases">
        <authorList>
            <person name="Ichikawa N."/>
            <person name="Kimura A."/>
            <person name="Kitahashi Y."/>
            <person name="Uohara A."/>
        </authorList>
    </citation>
    <scope>NUCLEOTIDE SEQUENCE [LARGE SCALE GENOMIC DNA]</scope>
    <source>
        <strain evidence="6 7">NBRC 105367</strain>
    </source>
</reference>
<evidence type="ECO:0000256" key="2">
    <source>
        <dbReference type="ARBA" id="ARBA00023002"/>
    </source>
</evidence>
<protein>
    <submittedName>
        <fullName evidence="6">Alcohol dehydrogenase</fullName>
    </submittedName>
</protein>